<keyword evidence="2" id="KW-0812">Transmembrane</keyword>
<dbReference type="AlphaFoldDB" id="A0A1W2BAK3"/>
<gene>
    <name evidence="4" type="ORF">SAMN06296427_10615</name>
</gene>
<dbReference type="InterPro" id="IPR036291">
    <property type="entry name" value="NAD(P)-bd_dom_sf"/>
</dbReference>
<feature type="domain" description="Polysaccharide biosynthesis protein CapD-like" evidence="3">
    <location>
        <begin position="299"/>
        <end position="580"/>
    </location>
</feature>
<keyword evidence="2" id="KW-1133">Transmembrane helix</keyword>
<accession>A0A1W2BAK3</accession>
<proteinExistence type="inferred from homology"/>
<evidence type="ECO:0000256" key="1">
    <source>
        <dbReference type="ARBA" id="ARBA00007430"/>
    </source>
</evidence>
<dbReference type="CDD" id="cd05237">
    <property type="entry name" value="UDP_invert_4-6DH_SDR_e"/>
    <property type="match status" value="1"/>
</dbReference>
<dbReference type="Gene3D" id="3.40.50.720">
    <property type="entry name" value="NAD(P)-binding Rossmann-like Domain"/>
    <property type="match status" value="2"/>
</dbReference>
<evidence type="ECO:0000259" key="3">
    <source>
        <dbReference type="Pfam" id="PF02719"/>
    </source>
</evidence>
<feature type="transmembrane region" description="Helical" evidence="2">
    <location>
        <begin position="60"/>
        <end position="78"/>
    </location>
</feature>
<sequence>MLFRQQLKRSLRRETPRWVVFCIDLYITLNTFLLGFLIVTNFKLQISGVDLKIAMIQSPQVLFFAFVAFVATSSYKGIVRHTGFKDILSVLRANVLLAFMLGLFSWLVSKASPESVHIINAPTVIIHFLLNTMALIFLRILYKNLYDYYVVGTRYTKRAMIYGAGDSGVITYKALKNDERSRISIFGYLDDKKSKTGKKINGVTVYDPKKVDARFLEKHHINEIIISIQNIRPSRLREIVDSFTDSPVTLKIVPAVNKWLNGDLNPQQIKAVKIEDLLGRKPIKLDNPEIREEIRDKVVLVTGAAGSIGSEISRQLMGYPYKKLILVDQAESPLYDLQQTTQGLCKGECEFVMGDVRDPNRVDTIFRIFRPQIVFHAAAYKHVPLMEDNPYEAVHTNVKGTKIVADKAAEYEVEKFVMVSTDKAVNPTNVMGATKRLAELYVTYLNKRVNTNFIVTRFGNVLGSNGSVIPIFKRQIEEGGPLTVTHPDITRFFMTIPEACQLVLEAGVMGKGGEVFVFDMGESVKIIDLAKKIIRLSGMRYPQDIDIKITGLRPGEKIFEELLADGESTMKTHHEKIMIATVCNDDSDEFNEKIQELIKENHNPNQREKNLLLVTKIKELVPEYVSQNSIYTSIDEQKNNV</sequence>
<reference evidence="4 5" key="1">
    <citation type="submission" date="2017-04" db="EMBL/GenBank/DDBJ databases">
        <authorList>
            <person name="Afonso C.L."/>
            <person name="Miller P.J."/>
            <person name="Scott M.A."/>
            <person name="Spackman E."/>
            <person name="Goraichik I."/>
            <person name="Dimitrov K.M."/>
            <person name="Suarez D.L."/>
            <person name="Swayne D.E."/>
        </authorList>
    </citation>
    <scope>NUCLEOTIDE SEQUENCE [LARGE SCALE GENOMIC DNA]</scope>
    <source>
        <strain evidence="4 5">CGMCC 1.12708</strain>
    </source>
</reference>
<dbReference type="STRING" id="1434700.SAMN06296427_10615"/>
<dbReference type="InterPro" id="IPR003869">
    <property type="entry name" value="Polysac_CapD-like"/>
</dbReference>
<dbReference type="SUPFAM" id="SSF51735">
    <property type="entry name" value="NAD(P)-binding Rossmann-fold domains"/>
    <property type="match status" value="1"/>
</dbReference>
<keyword evidence="2" id="KW-0472">Membrane</keyword>
<organism evidence="4 5">
    <name type="scientific">Moheibacter sediminis</name>
    <dbReference type="NCBI Taxonomy" id="1434700"/>
    <lineage>
        <taxon>Bacteria</taxon>
        <taxon>Pseudomonadati</taxon>
        <taxon>Bacteroidota</taxon>
        <taxon>Flavobacteriia</taxon>
        <taxon>Flavobacteriales</taxon>
        <taxon>Weeksellaceae</taxon>
        <taxon>Moheibacter</taxon>
    </lineage>
</organism>
<dbReference type="InterPro" id="IPR051203">
    <property type="entry name" value="Polysaccharide_Synthase-Rel"/>
</dbReference>
<evidence type="ECO:0000313" key="4">
    <source>
        <dbReference type="EMBL" id="SMC70017.1"/>
    </source>
</evidence>
<dbReference type="Pfam" id="PF13727">
    <property type="entry name" value="CoA_binding_3"/>
    <property type="match status" value="1"/>
</dbReference>
<evidence type="ECO:0000313" key="5">
    <source>
        <dbReference type="Proteomes" id="UP000192393"/>
    </source>
</evidence>
<dbReference type="PANTHER" id="PTHR43318:SF1">
    <property type="entry name" value="POLYSACCHARIDE BIOSYNTHESIS PROTEIN EPSC-RELATED"/>
    <property type="match status" value="1"/>
</dbReference>
<evidence type="ECO:0000256" key="2">
    <source>
        <dbReference type="SAM" id="Phobius"/>
    </source>
</evidence>
<dbReference type="InterPro" id="IPR029063">
    <property type="entry name" value="SAM-dependent_MTases_sf"/>
</dbReference>
<protein>
    <submittedName>
        <fullName evidence="4">NDP-sugar epimerase, includes UDP-GlcNAc-inverting 4,6-dehydratase FlaA1 and capsular polysaccharide biosynthesis protein EpsC</fullName>
    </submittedName>
</protein>
<dbReference type="PANTHER" id="PTHR43318">
    <property type="entry name" value="UDP-N-ACETYLGLUCOSAMINE 4,6-DEHYDRATASE"/>
    <property type="match status" value="1"/>
</dbReference>
<dbReference type="SUPFAM" id="SSF53335">
    <property type="entry name" value="S-adenosyl-L-methionine-dependent methyltransferases"/>
    <property type="match status" value="1"/>
</dbReference>
<name>A0A1W2BAK3_9FLAO</name>
<feature type="transmembrane region" description="Helical" evidence="2">
    <location>
        <begin position="21"/>
        <end position="40"/>
    </location>
</feature>
<dbReference type="Pfam" id="PF02719">
    <property type="entry name" value="Polysacc_synt_2"/>
    <property type="match status" value="1"/>
</dbReference>
<keyword evidence="5" id="KW-1185">Reference proteome</keyword>
<dbReference type="Proteomes" id="UP000192393">
    <property type="component" value="Unassembled WGS sequence"/>
</dbReference>
<feature type="transmembrane region" description="Helical" evidence="2">
    <location>
        <begin position="90"/>
        <end position="109"/>
    </location>
</feature>
<feature type="transmembrane region" description="Helical" evidence="2">
    <location>
        <begin position="121"/>
        <end position="142"/>
    </location>
</feature>
<dbReference type="EMBL" id="FWXS01000006">
    <property type="protein sequence ID" value="SMC70017.1"/>
    <property type="molecule type" value="Genomic_DNA"/>
</dbReference>
<comment type="similarity">
    <text evidence="1">Belongs to the polysaccharide synthase family.</text>
</comment>